<evidence type="ECO:0000256" key="7">
    <source>
        <dbReference type="ARBA" id="ARBA00012801"/>
    </source>
</evidence>
<accession>A0AAJ7SY57</accession>
<dbReference type="GO" id="GO:0010181">
    <property type="term" value="F:FMN binding"/>
    <property type="evidence" value="ECO:0007669"/>
    <property type="project" value="InterPro"/>
</dbReference>
<keyword evidence="8" id="KW-0285">Flavoprotein</keyword>
<evidence type="ECO:0000259" key="12">
    <source>
        <dbReference type="Pfam" id="PF01243"/>
    </source>
</evidence>
<evidence type="ECO:0000313" key="15">
    <source>
        <dbReference type="RefSeq" id="XP_032806881.1"/>
    </source>
</evidence>
<comment type="pathway">
    <text evidence="3">Cofactor metabolism; pyridoxal 5'-phosphate salvage; pyridoxal 5'-phosphate from pyridoxamine 5'-phosphate: step 1/1.</text>
</comment>
<comment type="cofactor">
    <cofactor evidence="1">
        <name>FMN</name>
        <dbReference type="ChEBI" id="CHEBI:58210"/>
    </cofactor>
</comment>
<dbReference type="Gene3D" id="2.30.110.10">
    <property type="entry name" value="Electron Transport, Fmn-binding Protein, Chain A"/>
    <property type="match status" value="1"/>
</dbReference>
<sequence>MSVGALSVRAAPSVGALSVRAASSVRALSGRALSVEAIAPRGWLWQAGCVGHWSLSPRVSLGASGRRWRMSVGEQNSVGERVSAMRKPYRGDEETFEESHLSSLDPIQQFEDWFVAATKCKEIGEANAVCVATSTRDGKPSARMMLLKGFGKDGFKLYTNYLSRKAGDLDSNPFAALVFYWEPLNRSVRVEGRVQRLSEHESEEYFQSRPKSSQIGATISKQSSVIPSREILTKKNAELEEQYKDAEKLPKPSFWGGYLLVPDMLEFWQGQTNRVHDRIVFRRAQEDMQPDGVLTHEAVSGWVYQRLSP</sequence>
<dbReference type="GO" id="GO:0008615">
    <property type="term" value="P:pyridoxine biosynthetic process"/>
    <property type="evidence" value="ECO:0007669"/>
    <property type="project" value="UniProtKB-KW"/>
</dbReference>
<keyword evidence="11" id="KW-0664">Pyridoxine biosynthesis</keyword>
<evidence type="ECO:0000256" key="9">
    <source>
        <dbReference type="ARBA" id="ARBA00022643"/>
    </source>
</evidence>
<evidence type="ECO:0000256" key="4">
    <source>
        <dbReference type="ARBA" id="ARBA00005037"/>
    </source>
</evidence>
<organism evidence="14 15">
    <name type="scientific">Petromyzon marinus</name>
    <name type="common">Sea lamprey</name>
    <dbReference type="NCBI Taxonomy" id="7757"/>
    <lineage>
        <taxon>Eukaryota</taxon>
        <taxon>Metazoa</taxon>
        <taxon>Chordata</taxon>
        <taxon>Craniata</taxon>
        <taxon>Vertebrata</taxon>
        <taxon>Cyclostomata</taxon>
        <taxon>Hyperoartia</taxon>
        <taxon>Petromyzontiformes</taxon>
        <taxon>Petromyzontidae</taxon>
        <taxon>Petromyzon</taxon>
    </lineage>
</organism>
<comment type="function">
    <text evidence="2">Catalyzes the oxidation of either pyridoxine 5'-phosphate (PNP) or pyridoxamine 5'-phosphate (PMP) into pyridoxal 5'-phosphate (PLP).</text>
</comment>
<keyword evidence="10" id="KW-0560">Oxidoreductase</keyword>
<dbReference type="EC" id="1.4.3.5" evidence="7"/>
<dbReference type="Pfam" id="PF10590">
    <property type="entry name" value="PNP_phzG_C"/>
    <property type="match status" value="1"/>
</dbReference>
<dbReference type="CTD" id="55163"/>
<dbReference type="GO" id="GO:0004733">
    <property type="term" value="F:pyridoxamine phosphate oxidase activity"/>
    <property type="evidence" value="ECO:0007669"/>
    <property type="project" value="UniProtKB-EC"/>
</dbReference>
<keyword evidence="14" id="KW-1185">Reference proteome</keyword>
<dbReference type="AlphaFoldDB" id="A0AAJ7SY57"/>
<reference evidence="15" key="1">
    <citation type="submission" date="2025-08" db="UniProtKB">
        <authorList>
            <consortium name="RefSeq"/>
        </authorList>
    </citation>
    <scope>IDENTIFICATION</scope>
    <source>
        <tissue evidence="15">Sperm</tissue>
    </source>
</reference>
<comment type="similarity">
    <text evidence="5">Belongs to the pyridoxamine 5'-phosphate oxidase family.</text>
</comment>
<dbReference type="KEGG" id="pmrn:116940790"/>
<evidence type="ECO:0000256" key="11">
    <source>
        <dbReference type="ARBA" id="ARBA00023096"/>
    </source>
</evidence>
<comment type="pathway">
    <text evidence="4">Cofactor metabolism; pyridoxal 5'-phosphate salvage; pyridoxal 5'-phosphate from pyridoxine 5'-phosphate: step 1/1.</text>
</comment>
<evidence type="ECO:0000256" key="6">
    <source>
        <dbReference type="ARBA" id="ARBA00011738"/>
    </source>
</evidence>
<dbReference type="NCBIfam" id="NF004231">
    <property type="entry name" value="PRK05679.1"/>
    <property type="match status" value="1"/>
</dbReference>
<dbReference type="InterPro" id="IPR011576">
    <property type="entry name" value="Pyridox_Oxase_N"/>
</dbReference>
<evidence type="ECO:0000256" key="8">
    <source>
        <dbReference type="ARBA" id="ARBA00022630"/>
    </source>
</evidence>
<evidence type="ECO:0000256" key="3">
    <source>
        <dbReference type="ARBA" id="ARBA00004738"/>
    </source>
</evidence>
<dbReference type="InterPro" id="IPR019576">
    <property type="entry name" value="Pyridoxamine_oxidase_dimer_C"/>
</dbReference>
<evidence type="ECO:0000313" key="14">
    <source>
        <dbReference type="Proteomes" id="UP001318040"/>
    </source>
</evidence>
<proteinExistence type="inferred from homology"/>
<dbReference type="Proteomes" id="UP001318040">
    <property type="component" value="Chromosome 10"/>
</dbReference>
<protein>
    <recommendedName>
        <fullName evidence="7">pyridoxal 5'-phosphate synthase</fullName>
        <ecNumber evidence="7">1.4.3.5</ecNumber>
    </recommendedName>
</protein>
<keyword evidence="9" id="KW-0288">FMN</keyword>
<feature type="domain" description="Pyridoxine 5'-phosphate oxidase dimerisation C-terminal" evidence="13">
    <location>
        <begin position="255"/>
        <end position="309"/>
    </location>
</feature>
<name>A0AAJ7SY57_PETMA</name>
<dbReference type="PANTHER" id="PTHR10851:SF0">
    <property type="entry name" value="PYRIDOXINE-5'-PHOSPHATE OXIDASE"/>
    <property type="match status" value="1"/>
</dbReference>
<dbReference type="SUPFAM" id="SSF50475">
    <property type="entry name" value="FMN-binding split barrel"/>
    <property type="match status" value="1"/>
</dbReference>
<dbReference type="RefSeq" id="XP_032806881.1">
    <property type="nucleotide sequence ID" value="XM_032950990.1"/>
</dbReference>
<dbReference type="InterPro" id="IPR012349">
    <property type="entry name" value="Split_barrel_FMN-bd"/>
</dbReference>
<dbReference type="FunFam" id="2.30.110.10:FF:000005">
    <property type="entry name" value="NAD(P)H-hydrate epimerase"/>
    <property type="match status" value="1"/>
</dbReference>
<feature type="domain" description="Pyridoxamine 5'-phosphate oxidase N-terminal" evidence="12">
    <location>
        <begin position="123"/>
        <end position="241"/>
    </location>
</feature>
<dbReference type="InterPro" id="IPR019740">
    <property type="entry name" value="Pyridox_Oxase_CS"/>
</dbReference>
<gene>
    <name evidence="15" type="primary">PNPO</name>
</gene>
<evidence type="ECO:0000259" key="13">
    <source>
        <dbReference type="Pfam" id="PF10590"/>
    </source>
</evidence>
<dbReference type="Pfam" id="PF01243">
    <property type="entry name" value="PNPOx_N"/>
    <property type="match status" value="1"/>
</dbReference>
<dbReference type="InterPro" id="IPR000659">
    <property type="entry name" value="Pyridox_Oxase"/>
</dbReference>
<dbReference type="NCBIfam" id="TIGR00558">
    <property type="entry name" value="pdxH"/>
    <property type="match status" value="1"/>
</dbReference>
<evidence type="ECO:0000256" key="2">
    <source>
        <dbReference type="ARBA" id="ARBA00003691"/>
    </source>
</evidence>
<evidence type="ECO:0000256" key="5">
    <source>
        <dbReference type="ARBA" id="ARBA00007301"/>
    </source>
</evidence>
<dbReference type="PANTHER" id="PTHR10851">
    <property type="entry name" value="PYRIDOXINE-5-PHOSPHATE OXIDASE"/>
    <property type="match status" value="1"/>
</dbReference>
<evidence type="ECO:0000256" key="10">
    <source>
        <dbReference type="ARBA" id="ARBA00023002"/>
    </source>
</evidence>
<evidence type="ECO:0000256" key="1">
    <source>
        <dbReference type="ARBA" id="ARBA00001917"/>
    </source>
</evidence>
<comment type="subunit">
    <text evidence="6">Homodimer.</text>
</comment>
<dbReference type="HAMAP" id="MF_01629">
    <property type="entry name" value="PdxH"/>
    <property type="match status" value="1"/>
</dbReference>
<dbReference type="PROSITE" id="PS01064">
    <property type="entry name" value="PYRIDOX_OXIDASE"/>
    <property type="match status" value="1"/>
</dbReference>